<name>A0A1R1EIL2_9BACL</name>
<protein>
    <submittedName>
        <fullName evidence="6">LysR family transcriptional regulator</fullName>
    </submittedName>
</protein>
<dbReference type="SUPFAM" id="SSF53850">
    <property type="entry name" value="Periplasmic binding protein-like II"/>
    <property type="match status" value="1"/>
</dbReference>
<dbReference type="Pfam" id="PF00126">
    <property type="entry name" value="HTH_1"/>
    <property type="match status" value="1"/>
</dbReference>
<evidence type="ECO:0000256" key="4">
    <source>
        <dbReference type="ARBA" id="ARBA00023163"/>
    </source>
</evidence>
<dbReference type="Gene3D" id="1.10.10.10">
    <property type="entry name" value="Winged helix-like DNA-binding domain superfamily/Winged helix DNA-binding domain"/>
    <property type="match status" value="1"/>
</dbReference>
<dbReference type="PROSITE" id="PS50931">
    <property type="entry name" value="HTH_LYSR"/>
    <property type="match status" value="1"/>
</dbReference>
<comment type="caution">
    <text evidence="6">The sequence shown here is derived from an EMBL/GenBank/DDBJ whole genome shotgun (WGS) entry which is preliminary data.</text>
</comment>
<dbReference type="GO" id="GO:0000976">
    <property type="term" value="F:transcription cis-regulatory region binding"/>
    <property type="evidence" value="ECO:0007669"/>
    <property type="project" value="TreeGrafter"/>
</dbReference>
<dbReference type="InterPro" id="IPR005119">
    <property type="entry name" value="LysR_subst-bd"/>
</dbReference>
<dbReference type="Pfam" id="PF03466">
    <property type="entry name" value="LysR_substrate"/>
    <property type="match status" value="1"/>
</dbReference>
<organism evidence="6 7">
    <name type="scientific">Paenibacillus rhizosphaerae</name>
    <dbReference type="NCBI Taxonomy" id="297318"/>
    <lineage>
        <taxon>Bacteria</taxon>
        <taxon>Bacillati</taxon>
        <taxon>Bacillota</taxon>
        <taxon>Bacilli</taxon>
        <taxon>Bacillales</taxon>
        <taxon>Paenibacillaceae</taxon>
        <taxon>Paenibacillus</taxon>
    </lineage>
</organism>
<keyword evidence="4" id="KW-0804">Transcription</keyword>
<keyword evidence="7" id="KW-1185">Reference proteome</keyword>
<evidence type="ECO:0000313" key="7">
    <source>
        <dbReference type="Proteomes" id="UP000187172"/>
    </source>
</evidence>
<keyword evidence="3" id="KW-0238">DNA-binding</keyword>
<accession>A0A1R1EIL2</accession>
<feature type="domain" description="HTH lysR-type" evidence="5">
    <location>
        <begin position="1"/>
        <end position="58"/>
    </location>
</feature>
<proteinExistence type="inferred from homology"/>
<comment type="similarity">
    <text evidence="1">Belongs to the LysR transcriptional regulatory family.</text>
</comment>
<evidence type="ECO:0000313" key="6">
    <source>
        <dbReference type="EMBL" id="OMF51663.1"/>
    </source>
</evidence>
<dbReference type="InterPro" id="IPR000847">
    <property type="entry name" value="LysR_HTH_N"/>
</dbReference>
<dbReference type="InterPro" id="IPR036388">
    <property type="entry name" value="WH-like_DNA-bd_sf"/>
</dbReference>
<sequence length="300" mass="33326">MITDTLKVFVTVAEERNFSRAAKLLHLSQPGVSLHIRNLEDELGAKLMLRSPKQVRLTEAGEILFRKAKQMLALYEEAQQEIHLLRDVVTGSLSIGASFTIGEYILPAVLAEYAHQYPDVDVQVHISNTDNIVHDIREGRFHIGLVEGSTTARDVQLTTFMEDEMVLVMSPDHPLATYKSIDPGMLQDQVWVLRESGSGTRAYSDRLIEEGGLAVKRSFVFSSSQGVKEAAAAGLGIAVLSRWVVRKELGSGELCEVKLKGMKLGRDLLMVQGKDQPAGMALLKFVHILEQYAKRHYADL</sequence>
<dbReference type="Gene3D" id="3.40.190.290">
    <property type="match status" value="1"/>
</dbReference>
<dbReference type="Proteomes" id="UP000187172">
    <property type="component" value="Unassembled WGS sequence"/>
</dbReference>
<evidence type="ECO:0000259" key="5">
    <source>
        <dbReference type="PROSITE" id="PS50931"/>
    </source>
</evidence>
<gene>
    <name evidence="6" type="ORF">BK138_25770</name>
</gene>
<dbReference type="InterPro" id="IPR036390">
    <property type="entry name" value="WH_DNA-bd_sf"/>
</dbReference>
<dbReference type="SUPFAM" id="SSF46785">
    <property type="entry name" value="Winged helix' DNA-binding domain"/>
    <property type="match status" value="1"/>
</dbReference>
<reference evidence="6 7" key="1">
    <citation type="submission" date="2016-11" db="EMBL/GenBank/DDBJ databases">
        <title>Paenibacillus species isolates.</title>
        <authorList>
            <person name="Beno S.M."/>
        </authorList>
    </citation>
    <scope>NUCLEOTIDE SEQUENCE [LARGE SCALE GENOMIC DNA]</scope>
    <source>
        <strain evidence="6 7">FSL R5-0378</strain>
    </source>
</reference>
<dbReference type="AlphaFoldDB" id="A0A1R1EIL2"/>
<evidence type="ECO:0000256" key="1">
    <source>
        <dbReference type="ARBA" id="ARBA00009437"/>
    </source>
</evidence>
<dbReference type="CDD" id="cd08420">
    <property type="entry name" value="PBP2_CysL_like"/>
    <property type="match status" value="1"/>
</dbReference>
<evidence type="ECO:0000256" key="2">
    <source>
        <dbReference type="ARBA" id="ARBA00023015"/>
    </source>
</evidence>
<dbReference type="STRING" id="297318.BK138_25770"/>
<dbReference type="GO" id="GO:0003700">
    <property type="term" value="F:DNA-binding transcription factor activity"/>
    <property type="evidence" value="ECO:0007669"/>
    <property type="project" value="InterPro"/>
</dbReference>
<dbReference type="FunFam" id="1.10.10.10:FF:000001">
    <property type="entry name" value="LysR family transcriptional regulator"/>
    <property type="match status" value="1"/>
</dbReference>
<dbReference type="EMBL" id="MRTP01000009">
    <property type="protein sequence ID" value="OMF51663.1"/>
    <property type="molecule type" value="Genomic_DNA"/>
</dbReference>
<dbReference type="RefSeq" id="WP_076173663.1">
    <property type="nucleotide sequence ID" value="NZ_MRTP01000009.1"/>
</dbReference>
<evidence type="ECO:0000256" key="3">
    <source>
        <dbReference type="ARBA" id="ARBA00023125"/>
    </source>
</evidence>
<dbReference type="PANTHER" id="PTHR30126:SF39">
    <property type="entry name" value="HTH-TYPE TRANSCRIPTIONAL REGULATOR CYSL"/>
    <property type="match status" value="1"/>
</dbReference>
<dbReference type="PRINTS" id="PR00039">
    <property type="entry name" value="HTHLYSR"/>
</dbReference>
<keyword evidence="2" id="KW-0805">Transcription regulation</keyword>
<dbReference type="PANTHER" id="PTHR30126">
    <property type="entry name" value="HTH-TYPE TRANSCRIPTIONAL REGULATOR"/>
    <property type="match status" value="1"/>
</dbReference>